<dbReference type="GO" id="GO:0046872">
    <property type="term" value="F:metal ion binding"/>
    <property type="evidence" value="ECO:0007669"/>
    <property type="project" value="UniProtKB-KW"/>
</dbReference>
<keyword evidence="4" id="KW-0411">Iron-sulfur</keyword>
<dbReference type="Proteomes" id="UP000596742">
    <property type="component" value="Unassembled WGS sequence"/>
</dbReference>
<dbReference type="CDD" id="cd03467">
    <property type="entry name" value="Rieske"/>
    <property type="match status" value="1"/>
</dbReference>
<evidence type="ECO:0000313" key="7">
    <source>
        <dbReference type="Proteomes" id="UP000596742"/>
    </source>
</evidence>
<evidence type="ECO:0000256" key="3">
    <source>
        <dbReference type="ARBA" id="ARBA00023004"/>
    </source>
</evidence>
<dbReference type="InterPro" id="IPR017941">
    <property type="entry name" value="Rieske_2Fe-2S"/>
</dbReference>
<reference evidence="6" key="1">
    <citation type="submission" date="2018-11" db="EMBL/GenBank/DDBJ databases">
        <authorList>
            <person name="Alioto T."/>
            <person name="Alioto T."/>
        </authorList>
    </citation>
    <scope>NUCLEOTIDE SEQUENCE</scope>
</reference>
<name>A0A8B6FZV2_MYTGA</name>
<dbReference type="OrthoDB" id="426882at2759"/>
<accession>A0A8B6FZV2</accession>
<proteinExistence type="predicted"/>
<dbReference type="GO" id="GO:0051537">
    <property type="term" value="F:2 iron, 2 sulfur cluster binding"/>
    <property type="evidence" value="ECO:0007669"/>
    <property type="project" value="UniProtKB-KW"/>
</dbReference>
<feature type="domain" description="Rieske" evidence="5">
    <location>
        <begin position="18"/>
        <end position="118"/>
    </location>
</feature>
<dbReference type="PANTHER" id="PTHR21496">
    <property type="entry name" value="FERREDOXIN-RELATED"/>
    <property type="match status" value="1"/>
</dbReference>
<dbReference type="InterPro" id="IPR036922">
    <property type="entry name" value="Rieske_2Fe-2S_sf"/>
</dbReference>
<dbReference type="EMBL" id="UYJE01007647">
    <property type="protein sequence ID" value="VDI56748.1"/>
    <property type="molecule type" value="Genomic_DNA"/>
</dbReference>
<keyword evidence="3" id="KW-0408">Iron</keyword>
<gene>
    <name evidence="6" type="ORF">MGAL_10B011755</name>
</gene>
<dbReference type="SUPFAM" id="SSF50022">
    <property type="entry name" value="ISP domain"/>
    <property type="match status" value="1"/>
</dbReference>
<sequence length="136" mass="15757">MAEPRDVPKPEVEEENKWRYVGEVKELNKKKCHHVHAKSGKKYDVALFCDEGKFYAISAWCSHMGGPLYHGQIEDYNGRCHVMCPWHAYMFDLKTGTNDLGLQQDIYEIKFEKGQLYIQHDSELSLGSYVITCPVK</sequence>
<dbReference type="PROSITE" id="PS51296">
    <property type="entry name" value="RIESKE"/>
    <property type="match status" value="1"/>
</dbReference>
<keyword evidence="1" id="KW-0001">2Fe-2S</keyword>
<evidence type="ECO:0000256" key="2">
    <source>
        <dbReference type="ARBA" id="ARBA00022723"/>
    </source>
</evidence>
<dbReference type="PANTHER" id="PTHR21496:SF19">
    <property type="entry name" value="SI:CH211-212D10.2"/>
    <property type="match status" value="1"/>
</dbReference>
<evidence type="ECO:0000313" key="6">
    <source>
        <dbReference type="EMBL" id="VDI56748.1"/>
    </source>
</evidence>
<keyword evidence="2" id="KW-0479">Metal-binding</keyword>
<dbReference type="Gene3D" id="2.102.10.10">
    <property type="entry name" value="Rieske [2Fe-2S] iron-sulphur domain"/>
    <property type="match status" value="1"/>
</dbReference>
<protein>
    <recommendedName>
        <fullName evidence="5">Rieske domain-containing protein</fullName>
    </recommendedName>
</protein>
<keyword evidence="7" id="KW-1185">Reference proteome</keyword>
<dbReference type="Pfam" id="PF22543">
    <property type="entry name" value="Rieske_4"/>
    <property type="match status" value="1"/>
</dbReference>
<evidence type="ECO:0000256" key="1">
    <source>
        <dbReference type="ARBA" id="ARBA00022714"/>
    </source>
</evidence>
<evidence type="ECO:0000259" key="5">
    <source>
        <dbReference type="PROSITE" id="PS51296"/>
    </source>
</evidence>
<dbReference type="InterPro" id="IPR054716">
    <property type="entry name" value="Sol_Rieske_ferrdox_dom"/>
</dbReference>
<dbReference type="AlphaFoldDB" id="A0A8B6FZV2"/>
<organism evidence="6 7">
    <name type="scientific">Mytilus galloprovincialis</name>
    <name type="common">Mediterranean mussel</name>
    <dbReference type="NCBI Taxonomy" id="29158"/>
    <lineage>
        <taxon>Eukaryota</taxon>
        <taxon>Metazoa</taxon>
        <taxon>Spiralia</taxon>
        <taxon>Lophotrochozoa</taxon>
        <taxon>Mollusca</taxon>
        <taxon>Bivalvia</taxon>
        <taxon>Autobranchia</taxon>
        <taxon>Pteriomorphia</taxon>
        <taxon>Mytilida</taxon>
        <taxon>Mytiloidea</taxon>
        <taxon>Mytilidae</taxon>
        <taxon>Mytilinae</taxon>
        <taxon>Mytilus</taxon>
    </lineage>
</organism>
<evidence type="ECO:0000256" key="4">
    <source>
        <dbReference type="ARBA" id="ARBA00023014"/>
    </source>
</evidence>
<comment type="caution">
    <text evidence="6">The sequence shown here is derived from an EMBL/GenBank/DDBJ whole genome shotgun (WGS) entry which is preliminary data.</text>
</comment>